<evidence type="ECO:0000313" key="2">
    <source>
        <dbReference type="Proteomes" id="UP000738325"/>
    </source>
</evidence>
<dbReference type="Proteomes" id="UP000738325">
    <property type="component" value="Unassembled WGS sequence"/>
</dbReference>
<evidence type="ECO:0000313" key="1">
    <source>
        <dbReference type="EMBL" id="KAG0313516.1"/>
    </source>
</evidence>
<sequence>GYGTRAAQVAENVLVDRYGHHDIDPEIEAPGIIINTEEMMLSVPGDKIEDIHRETFKIIYRGTATLR</sequence>
<accession>A0A9P6UPE8</accession>
<reference evidence="1" key="1">
    <citation type="journal article" date="2020" name="Fungal Divers.">
        <title>Resolving the Mortierellaceae phylogeny through synthesis of multi-gene phylogenetics and phylogenomics.</title>
        <authorList>
            <person name="Vandepol N."/>
            <person name="Liber J."/>
            <person name="Desiro A."/>
            <person name="Na H."/>
            <person name="Kennedy M."/>
            <person name="Barry K."/>
            <person name="Grigoriev I.V."/>
            <person name="Miller A.N."/>
            <person name="O'Donnell K."/>
            <person name="Stajich J.E."/>
            <person name="Bonito G."/>
        </authorList>
    </citation>
    <scope>NUCLEOTIDE SEQUENCE</scope>
    <source>
        <strain evidence="1">REB-010B</strain>
    </source>
</reference>
<gene>
    <name evidence="1" type="ORF">BGZ99_008841</name>
</gene>
<dbReference type="EMBL" id="JAAAIP010000704">
    <property type="protein sequence ID" value="KAG0313516.1"/>
    <property type="molecule type" value="Genomic_DNA"/>
</dbReference>
<comment type="caution">
    <text evidence="1">The sequence shown here is derived from an EMBL/GenBank/DDBJ whole genome shotgun (WGS) entry which is preliminary data.</text>
</comment>
<proteinExistence type="predicted"/>
<dbReference type="AlphaFoldDB" id="A0A9P6UPE8"/>
<feature type="non-terminal residue" evidence="1">
    <location>
        <position position="1"/>
    </location>
</feature>
<organism evidence="1 2">
    <name type="scientific">Dissophora globulifera</name>
    <dbReference type="NCBI Taxonomy" id="979702"/>
    <lineage>
        <taxon>Eukaryota</taxon>
        <taxon>Fungi</taxon>
        <taxon>Fungi incertae sedis</taxon>
        <taxon>Mucoromycota</taxon>
        <taxon>Mortierellomycotina</taxon>
        <taxon>Mortierellomycetes</taxon>
        <taxon>Mortierellales</taxon>
        <taxon>Mortierellaceae</taxon>
        <taxon>Dissophora</taxon>
    </lineage>
</organism>
<protein>
    <submittedName>
        <fullName evidence="1">Uncharacterized protein</fullName>
    </submittedName>
</protein>
<keyword evidence="2" id="KW-1185">Reference proteome</keyword>
<name>A0A9P6UPE8_9FUNG</name>